<proteinExistence type="predicted"/>
<dbReference type="PANTHER" id="PTHR46769">
    <property type="entry name" value="POLYCYSTIC KIDNEY AND HEPATIC DISEASE 1 (AUTOSOMAL RECESSIVE)-LIKE 1"/>
    <property type="match status" value="1"/>
</dbReference>
<dbReference type="Gene3D" id="2.60.40.10">
    <property type="entry name" value="Immunoglobulins"/>
    <property type="match status" value="7"/>
</dbReference>
<protein>
    <recommendedName>
        <fullName evidence="4">IPT/TIG domain-containing protein</fullName>
    </recommendedName>
</protein>
<feature type="transmembrane region" description="Helical" evidence="2">
    <location>
        <begin position="1072"/>
        <end position="1096"/>
    </location>
</feature>
<evidence type="ECO:0000256" key="3">
    <source>
        <dbReference type="SAM" id="SignalP"/>
    </source>
</evidence>
<dbReference type="InterPro" id="IPR052387">
    <property type="entry name" value="Fibrocystin"/>
</dbReference>
<evidence type="ECO:0000259" key="4">
    <source>
        <dbReference type="SMART" id="SM00429"/>
    </source>
</evidence>
<dbReference type="InterPro" id="IPR013783">
    <property type="entry name" value="Ig-like_fold"/>
</dbReference>
<dbReference type="SUPFAM" id="SSF81296">
    <property type="entry name" value="E set domains"/>
    <property type="match status" value="7"/>
</dbReference>
<dbReference type="EMBL" id="HBFB01001471">
    <property type="protein sequence ID" value="CAD8663797.1"/>
    <property type="molecule type" value="Transcribed_RNA"/>
</dbReference>
<keyword evidence="2" id="KW-0472">Membrane</keyword>
<reference evidence="5" key="1">
    <citation type="submission" date="2021-01" db="EMBL/GenBank/DDBJ databases">
        <authorList>
            <person name="Corre E."/>
            <person name="Pelletier E."/>
            <person name="Niang G."/>
            <person name="Scheremetjew M."/>
            <person name="Finn R."/>
            <person name="Kale V."/>
            <person name="Holt S."/>
            <person name="Cochrane G."/>
            <person name="Meng A."/>
            <person name="Brown T."/>
            <person name="Cohen L."/>
        </authorList>
    </citation>
    <scope>NUCLEOTIDE SEQUENCE</scope>
    <source>
        <strain evidence="5">SAG 11-49</strain>
    </source>
</reference>
<keyword evidence="2" id="KW-0812">Transmembrane</keyword>
<accession>A0A7S0NBL0</accession>
<sequence>MNLVSHILLAAIAAGYVSGQCPDNSANVVSVSLSRDGAIVPLTSGAPAAATTVTIAGTDLAVGVFPNISSTAVTIGTAACTLVSVTTTDITCTLPVSANVVCQDRVATMLVTPSNGTGTPCTSPSRVDSVPIACDNPVATVTNAAPSLATVPVYGGYGFLTLTGTNFPVADNSSVVAQVAVNVPGIGACSDVFVQSNTSIICSLPGPAPAGGLYDIAVSINNFTVTGTPKIAYGEPNATISSIAPAAGGSVPVPVNSTCAACVTGAAGGPVVEIMGSSFGALNKEQIVVTVGGAACVVTAVANDKITCTAPQFQNASAQTVSVTVNGDPATARDGTTSGLKLYYGPPTVVPTLTRAETGVTIFNATGQLTFVGTSFTKPYNVSDTAVNAGQLVVTIGNTTCAVSGVPTETQFLCSLSGGLAAGVHAVSATMNGVGLGGTPFDIAVGNPSAVVASITPSVGVLGLNEVNNTAVTLSGTGLTGNAPQIVVKIGNDTITPTAYTRSTIVFNAPSKNESQAIPVDVVINGYSAVSVSLIYGQFYSPVVVAAKPELNVAVNTQPNITISGSGFGNNPGQVMVTVGGGNNTCSVKTATSTAATCMCPALPEGRYTVVVSVNGKSSNDTVELVYGTPLSPVVTSATPSLAPMGTVGGQIVIAGSNFGTNPGQVSVTIGNGTCVVVSATPTSVTCSAPGNAEGTYAVVLAVNGRVATSTVNLVYGSPLVPVVSSASTNTSIVPAAAGQGATLTADNFGNNPGQLQILINNQSATITGWSGKTITFIVPSTAAGSYPVVLAVNGKTGSTVNLIVGDASATISGVVSIPANIPQDNYGLAEGPNVTVSGSNFGNNAGQAFVSIGGKPCPINTIAAGSIICRGPALKAGSQPVVVTINGFAARPAGNSTNSTLTIGCPSDPYCLECPAGFKANNTDCVFDQDYQPALPTGPQKRVTTRLAVSDKPDDLELAAMALAVVSAAQDEASDVVPGTLAFLDGVPSFTANAQLRRSLLATPGVVEINTIMVFPEGTDAAKIDQAVAGARQAITDLANDPAFREAFGVTGVKTASSDVDDGGDDDKKKIAIGVGVGVGVGVPLLIAIIVFLVLRRKQQVVQPGSSA</sequence>
<dbReference type="Pfam" id="PF01833">
    <property type="entry name" value="TIG"/>
    <property type="match status" value="7"/>
</dbReference>
<name>A0A7S0NBL0_9CHLO</name>
<evidence type="ECO:0000256" key="1">
    <source>
        <dbReference type="ARBA" id="ARBA00022729"/>
    </source>
</evidence>
<gene>
    <name evidence="5" type="ORF">CLEI1391_LOCUS728</name>
</gene>
<feature type="chain" id="PRO_5030672105" description="IPT/TIG domain-containing protein" evidence="3">
    <location>
        <begin position="20"/>
        <end position="1109"/>
    </location>
</feature>
<feature type="domain" description="IPT/TIG" evidence="4">
    <location>
        <begin position="632"/>
        <end position="717"/>
    </location>
</feature>
<feature type="signal peptide" evidence="3">
    <location>
        <begin position="1"/>
        <end position="19"/>
    </location>
</feature>
<dbReference type="InterPro" id="IPR002909">
    <property type="entry name" value="IPT_dom"/>
</dbReference>
<dbReference type="PANTHER" id="PTHR46769:SF2">
    <property type="entry name" value="FIBROCYSTIN-L ISOFORM 2 PRECURSOR-RELATED"/>
    <property type="match status" value="1"/>
</dbReference>
<dbReference type="CDD" id="cd00603">
    <property type="entry name" value="IPT_PCSR"/>
    <property type="match status" value="5"/>
</dbReference>
<dbReference type="AlphaFoldDB" id="A0A7S0NBL0"/>
<keyword evidence="1 3" id="KW-0732">Signal</keyword>
<dbReference type="SMART" id="SM00429">
    <property type="entry name" value="IPT"/>
    <property type="match status" value="3"/>
</dbReference>
<keyword evidence="2" id="KW-1133">Transmembrane helix</keyword>
<organism evidence="5">
    <name type="scientific">Chlamydomonas leiostraca</name>
    <dbReference type="NCBI Taxonomy" id="1034604"/>
    <lineage>
        <taxon>Eukaryota</taxon>
        <taxon>Viridiplantae</taxon>
        <taxon>Chlorophyta</taxon>
        <taxon>core chlorophytes</taxon>
        <taxon>Chlorophyceae</taxon>
        <taxon>CS clade</taxon>
        <taxon>Chlamydomonadales</taxon>
        <taxon>Chlamydomonadaceae</taxon>
        <taxon>Chlamydomonas</taxon>
    </lineage>
</organism>
<dbReference type="InterPro" id="IPR014756">
    <property type="entry name" value="Ig_E-set"/>
</dbReference>
<feature type="domain" description="IPT/TIG" evidence="4">
    <location>
        <begin position="253"/>
        <end position="345"/>
    </location>
</feature>
<evidence type="ECO:0000256" key="2">
    <source>
        <dbReference type="SAM" id="Phobius"/>
    </source>
</evidence>
<feature type="domain" description="IPT/TIG" evidence="4">
    <location>
        <begin position="824"/>
        <end position="905"/>
    </location>
</feature>
<evidence type="ECO:0000313" key="5">
    <source>
        <dbReference type="EMBL" id="CAD8663797.1"/>
    </source>
</evidence>